<comment type="caution">
    <text evidence="1">The sequence shown here is derived from an EMBL/GenBank/DDBJ whole genome shotgun (WGS) entry which is preliminary data.</text>
</comment>
<dbReference type="Proteomes" id="UP001193081">
    <property type="component" value="Unassembled WGS sequence"/>
</dbReference>
<dbReference type="EMBL" id="SIJK02000005">
    <property type="protein sequence ID" value="MBP1464949.1"/>
    <property type="molecule type" value="Genomic_DNA"/>
</dbReference>
<gene>
    <name evidence="1" type="ORF">EYB53_004425</name>
</gene>
<keyword evidence="2" id="KW-1185">Reference proteome</keyword>
<name>A0ABS4D694_9CHLR</name>
<reference evidence="1 2" key="1">
    <citation type="submission" date="2021-03" db="EMBL/GenBank/DDBJ databases">
        <authorList>
            <person name="Grouzdev D.S."/>
        </authorList>
    </citation>
    <scope>NUCLEOTIDE SEQUENCE [LARGE SCALE GENOMIC DNA]</scope>
    <source>
        <strain evidence="1 2">M50-1</strain>
    </source>
</reference>
<organism evidence="1 2">
    <name type="scientific">Candidatus Chloroploca mongolica</name>
    <dbReference type="NCBI Taxonomy" id="2528176"/>
    <lineage>
        <taxon>Bacteria</taxon>
        <taxon>Bacillati</taxon>
        <taxon>Chloroflexota</taxon>
        <taxon>Chloroflexia</taxon>
        <taxon>Chloroflexales</taxon>
        <taxon>Chloroflexineae</taxon>
        <taxon>Oscillochloridaceae</taxon>
        <taxon>Candidatus Chloroploca</taxon>
    </lineage>
</organism>
<proteinExistence type="predicted"/>
<evidence type="ECO:0000313" key="1">
    <source>
        <dbReference type="EMBL" id="MBP1464949.1"/>
    </source>
</evidence>
<dbReference type="RefSeq" id="WP_135477017.1">
    <property type="nucleotide sequence ID" value="NZ_SIJK02000005.1"/>
</dbReference>
<sequence>MKTQPHPPFHKALLQLLRDYRPSLRMSLPVNARRFLPSPGSTLFTLLLLAGLFWAQTAGALPLPQAASSISTIPYQGRLADAGGLPLTGTYTMVFRLYAASTEGVPLWEEQWTGPNGVQVSDGLFNVMLGSLSPIAPSVITTNPNLWLGVTVGTDDEMTPRIQIGTLPFAVQALTVPDAAITTAKLADDAVTSATIADGTIVTADLADGAVTSATIADGTIVTADLADGAVTSATIADGTIVTADLANGAVTSAKLGPDINLVPPDGSIGTVKLANGAVTPEKIADSAVTSSKLRPTYGQVYGSPAGPFMLNTTRQRIPGMIITVSPTTHQVLHLSATVDATRQGTCDAVVTYLALNGNLIKPLVLSGAGSYVRASISASFQIALAPGTHTIEALAFCQTGSGAQINPENSTLAYILFAQ</sequence>
<accession>A0ABS4D694</accession>
<evidence type="ECO:0000313" key="2">
    <source>
        <dbReference type="Proteomes" id="UP001193081"/>
    </source>
</evidence>
<protein>
    <submittedName>
        <fullName evidence="1">Uncharacterized protein</fullName>
    </submittedName>
</protein>